<feature type="domain" description="Porin" evidence="12">
    <location>
        <begin position="16"/>
        <end position="332"/>
    </location>
</feature>
<reference evidence="13 14" key="1">
    <citation type="journal article" date="2024" name="Chem. Sci.">
        <title>Discovery of megapolipeptins by genome mining of a Burkholderiales bacteria collection.</title>
        <authorList>
            <person name="Paulo B.S."/>
            <person name="Recchia M.J.J."/>
            <person name="Lee S."/>
            <person name="Fergusson C.H."/>
            <person name="Romanowski S.B."/>
            <person name="Hernandez A."/>
            <person name="Krull N."/>
            <person name="Liu D.Y."/>
            <person name="Cavanagh H."/>
            <person name="Bos A."/>
            <person name="Gray C.A."/>
            <person name="Murphy B.T."/>
            <person name="Linington R.G."/>
            <person name="Eustaquio A.S."/>
        </authorList>
    </citation>
    <scope>NUCLEOTIDE SEQUENCE [LARGE SCALE GENOMIC DNA]</scope>
    <source>
        <strain evidence="13 14">RL17-338-BIC-A</strain>
    </source>
</reference>
<evidence type="ECO:0000256" key="9">
    <source>
        <dbReference type="ARBA" id="ARBA00023136"/>
    </source>
</evidence>
<accession>A0ABW9DYQ0</accession>
<dbReference type="Gene3D" id="2.40.160.10">
    <property type="entry name" value="Porin"/>
    <property type="match status" value="1"/>
</dbReference>
<comment type="subcellular location">
    <subcellularLocation>
        <location evidence="1">Cell outer membrane</location>
        <topology evidence="1">Multi-pass membrane protein</topology>
    </subcellularLocation>
</comment>
<dbReference type="PRINTS" id="PR00184">
    <property type="entry name" value="NEISSPPORIN"/>
</dbReference>
<dbReference type="Pfam" id="PF13609">
    <property type="entry name" value="Porin_4"/>
    <property type="match status" value="1"/>
</dbReference>
<keyword evidence="3" id="KW-0813">Transport</keyword>
<protein>
    <submittedName>
        <fullName evidence="13">Porin</fullName>
    </submittedName>
</protein>
<evidence type="ECO:0000256" key="10">
    <source>
        <dbReference type="ARBA" id="ARBA00023237"/>
    </source>
</evidence>
<evidence type="ECO:0000313" key="14">
    <source>
        <dbReference type="Proteomes" id="UP001629432"/>
    </source>
</evidence>
<dbReference type="EMBL" id="JAQQCF010000018">
    <property type="protein sequence ID" value="MFM0639051.1"/>
    <property type="molecule type" value="Genomic_DNA"/>
</dbReference>
<comment type="caution">
    <text evidence="13">The sequence shown here is derived from an EMBL/GenBank/DDBJ whole genome shotgun (WGS) entry which is preliminary data.</text>
</comment>
<evidence type="ECO:0000256" key="4">
    <source>
        <dbReference type="ARBA" id="ARBA00022452"/>
    </source>
</evidence>
<dbReference type="SUPFAM" id="SSF56935">
    <property type="entry name" value="Porins"/>
    <property type="match status" value="1"/>
</dbReference>
<dbReference type="PANTHER" id="PTHR34501:SF9">
    <property type="entry name" value="MAJOR OUTER MEMBRANE PROTEIN P.IA"/>
    <property type="match status" value="1"/>
</dbReference>
<evidence type="ECO:0000256" key="5">
    <source>
        <dbReference type="ARBA" id="ARBA00022692"/>
    </source>
</evidence>
<sequence>MKLKTIALASSCIIGFHAQQSFAQSSVTLYGLISVGFAYSPNQSGHHTYQALSGQNQSPRWGLRGTEDLGDGNSAVFTLENGFNPYTGAASQNGRIFGRQAYVGLSNNRLGTLTAGRQYDAVVDYLGLNTAYSWLGSVGDSDNTFNNIRIQNSIKYVTPDVKGFSATVLYGFSNAAGQFANNRAISVGARYVQGGFSWNVAYAEYDSPYSATNQPGAVDNDYSASYLLFTHSALNPTVYASRQKIFGTGGFYVAGPMRYGAMFTNVNYSYLDSTHLTLNNFNVSVNYNLRPDLLLGAAYIFTRGNYDRPNEIPMWHELNLAVVYSLSKLTDISMLTFAQQAAGAEAHATILGYVPASGRRQLVVTVGIKHRF</sequence>
<evidence type="ECO:0000259" key="12">
    <source>
        <dbReference type="Pfam" id="PF13609"/>
    </source>
</evidence>
<dbReference type="InterPro" id="IPR050298">
    <property type="entry name" value="Gram-neg_bact_OMP"/>
</dbReference>
<dbReference type="RefSeq" id="WP_408273289.1">
    <property type="nucleotide sequence ID" value="NZ_JAQQCF010000018.1"/>
</dbReference>
<evidence type="ECO:0000256" key="6">
    <source>
        <dbReference type="ARBA" id="ARBA00022729"/>
    </source>
</evidence>
<evidence type="ECO:0000256" key="8">
    <source>
        <dbReference type="ARBA" id="ARBA00023114"/>
    </source>
</evidence>
<keyword evidence="4" id="KW-1134">Transmembrane beta strand</keyword>
<evidence type="ECO:0000256" key="2">
    <source>
        <dbReference type="ARBA" id="ARBA00011233"/>
    </source>
</evidence>
<keyword evidence="10" id="KW-0998">Cell outer membrane</keyword>
<keyword evidence="7" id="KW-0406">Ion transport</keyword>
<keyword evidence="14" id="KW-1185">Reference proteome</keyword>
<dbReference type="CDD" id="cd00342">
    <property type="entry name" value="gram_neg_porins"/>
    <property type="match status" value="1"/>
</dbReference>
<evidence type="ECO:0000313" key="13">
    <source>
        <dbReference type="EMBL" id="MFM0639051.1"/>
    </source>
</evidence>
<keyword evidence="9" id="KW-0472">Membrane</keyword>
<evidence type="ECO:0000256" key="3">
    <source>
        <dbReference type="ARBA" id="ARBA00022448"/>
    </source>
</evidence>
<proteinExistence type="predicted"/>
<organism evidence="13 14">
    <name type="scientific">Paraburkholderia metrosideri</name>
    <dbReference type="NCBI Taxonomy" id="580937"/>
    <lineage>
        <taxon>Bacteria</taxon>
        <taxon>Pseudomonadati</taxon>
        <taxon>Pseudomonadota</taxon>
        <taxon>Betaproteobacteria</taxon>
        <taxon>Burkholderiales</taxon>
        <taxon>Burkholderiaceae</taxon>
        <taxon>Paraburkholderia</taxon>
    </lineage>
</organism>
<dbReference type="InterPro" id="IPR002299">
    <property type="entry name" value="Porin_Neis"/>
</dbReference>
<evidence type="ECO:0000256" key="1">
    <source>
        <dbReference type="ARBA" id="ARBA00004571"/>
    </source>
</evidence>
<keyword evidence="6 11" id="KW-0732">Signal</keyword>
<feature type="chain" id="PRO_5045302262" evidence="11">
    <location>
        <begin position="24"/>
        <end position="372"/>
    </location>
</feature>
<evidence type="ECO:0000256" key="11">
    <source>
        <dbReference type="SAM" id="SignalP"/>
    </source>
</evidence>
<keyword evidence="8" id="KW-0626">Porin</keyword>
<dbReference type="PANTHER" id="PTHR34501">
    <property type="entry name" value="PROTEIN YDDL-RELATED"/>
    <property type="match status" value="1"/>
</dbReference>
<keyword evidence="5" id="KW-0812">Transmembrane</keyword>
<dbReference type="Proteomes" id="UP001629432">
    <property type="component" value="Unassembled WGS sequence"/>
</dbReference>
<comment type="subunit">
    <text evidence="2">Homotrimer.</text>
</comment>
<gene>
    <name evidence="13" type="ORF">PQQ63_20395</name>
</gene>
<dbReference type="InterPro" id="IPR023614">
    <property type="entry name" value="Porin_dom_sf"/>
</dbReference>
<dbReference type="InterPro" id="IPR033900">
    <property type="entry name" value="Gram_neg_porin_domain"/>
</dbReference>
<name>A0ABW9DYQ0_9BURK</name>
<evidence type="ECO:0000256" key="7">
    <source>
        <dbReference type="ARBA" id="ARBA00023065"/>
    </source>
</evidence>
<feature type="signal peptide" evidence="11">
    <location>
        <begin position="1"/>
        <end position="23"/>
    </location>
</feature>